<comment type="caution">
    <text evidence="5">The sequence shown here is derived from an EMBL/GenBank/DDBJ whole genome shotgun (WGS) entry which is preliminary data.</text>
</comment>
<proteinExistence type="predicted"/>
<dbReference type="AlphaFoldDB" id="A0AB74CQ36"/>
<keyword evidence="2" id="KW-0808">Transferase</keyword>
<keyword evidence="1" id="KW-0489">Methyltransferase</keyword>
<organism evidence="5 6">
    <name type="scientific">Aspergillus flavus</name>
    <dbReference type="NCBI Taxonomy" id="5059"/>
    <lineage>
        <taxon>Eukaryota</taxon>
        <taxon>Fungi</taxon>
        <taxon>Dikarya</taxon>
        <taxon>Ascomycota</taxon>
        <taxon>Pezizomycotina</taxon>
        <taxon>Eurotiomycetes</taxon>
        <taxon>Eurotiomycetidae</taxon>
        <taxon>Eurotiales</taxon>
        <taxon>Aspergillaceae</taxon>
        <taxon>Aspergillus</taxon>
        <taxon>Aspergillus subgen. Circumdati</taxon>
    </lineage>
</organism>
<dbReference type="GO" id="GO:0008168">
    <property type="term" value="F:methyltransferase activity"/>
    <property type="evidence" value="ECO:0007669"/>
    <property type="project" value="UniProtKB-KW"/>
</dbReference>
<evidence type="ECO:0000313" key="5">
    <source>
        <dbReference type="EMBL" id="RMZ48665.1"/>
    </source>
</evidence>
<name>A0AB74CQ36_ASPFL</name>
<protein>
    <recommendedName>
        <fullName evidence="4">O-methyltransferase dimerisation domain-containing protein</fullName>
    </recommendedName>
</protein>
<dbReference type="Gene3D" id="1.10.10.10">
    <property type="entry name" value="Winged helix-like DNA-binding domain superfamily/Winged helix DNA-binding domain"/>
    <property type="match status" value="1"/>
</dbReference>
<dbReference type="Gene3D" id="3.40.50.150">
    <property type="entry name" value="Vaccinia Virus protein VP39"/>
    <property type="match status" value="1"/>
</dbReference>
<gene>
    <name evidence="5" type="ORF">CA14_009567</name>
</gene>
<dbReference type="EMBL" id="QQZZ01000009">
    <property type="protein sequence ID" value="RMZ48665.1"/>
    <property type="molecule type" value="Genomic_DNA"/>
</dbReference>
<evidence type="ECO:0000259" key="4">
    <source>
        <dbReference type="Pfam" id="PF08100"/>
    </source>
</evidence>
<accession>A0AB74CQ36</accession>
<dbReference type="InterPro" id="IPR029063">
    <property type="entry name" value="SAM-dependent_MTases_sf"/>
</dbReference>
<dbReference type="GO" id="GO:0046983">
    <property type="term" value="F:protein dimerization activity"/>
    <property type="evidence" value="ECO:0007669"/>
    <property type="project" value="InterPro"/>
</dbReference>
<dbReference type="InterPro" id="IPR036390">
    <property type="entry name" value="WH_DNA-bd_sf"/>
</dbReference>
<dbReference type="GO" id="GO:0032259">
    <property type="term" value="P:methylation"/>
    <property type="evidence" value="ECO:0007669"/>
    <property type="project" value="UniProtKB-KW"/>
</dbReference>
<evidence type="ECO:0000256" key="2">
    <source>
        <dbReference type="ARBA" id="ARBA00022679"/>
    </source>
</evidence>
<evidence type="ECO:0000256" key="1">
    <source>
        <dbReference type="ARBA" id="ARBA00022603"/>
    </source>
</evidence>
<dbReference type="Pfam" id="PF08100">
    <property type="entry name" value="Dimerisation"/>
    <property type="match status" value="1"/>
</dbReference>
<dbReference type="Proteomes" id="UP000275480">
    <property type="component" value="Unassembled WGS sequence"/>
</dbReference>
<feature type="domain" description="O-methyltransferase dimerisation" evidence="4">
    <location>
        <begin position="66"/>
        <end position="129"/>
    </location>
</feature>
<evidence type="ECO:0000313" key="6">
    <source>
        <dbReference type="Proteomes" id="UP000275480"/>
    </source>
</evidence>
<dbReference type="InterPro" id="IPR036388">
    <property type="entry name" value="WH-like_DNA-bd_sf"/>
</dbReference>
<evidence type="ECO:0000256" key="3">
    <source>
        <dbReference type="ARBA" id="ARBA00022691"/>
    </source>
</evidence>
<dbReference type="PANTHER" id="PTHR43712">
    <property type="entry name" value="PUTATIVE (AFU_ORTHOLOGUE AFUA_4G14580)-RELATED"/>
    <property type="match status" value="1"/>
</dbReference>
<dbReference type="InterPro" id="IPR012967">
    <property type="entry name" value="COMT_dimerisation"/>
</dbReference>
<keyword evidence="3" id="KW-0949">S-adenosyl-L-methionine</keyword>
<reference evidence="5 6" key="1">
    <citation type="submission" date="2018-07" db="EMBL/GenBank/DDBJ databases">
        <title>Identification of spontaneous genetic mutation associated with occurrence of a yellow conidial color mutant of Aspergillus flavus.</title>
        <authorList>
            <person name="Chang P.-K."/>
            <person name="Mack B.M."/>
            <person name="Scharfenstein L."/>
            <person name="Gilbert M.K."/>
        </authorList>
    </citation>
    <scope>NUCLEOTIDE SEQUENCE [LARGE SCALE GENOMIC DNA]</scope>
    <source>
        <strain evidence="5 6">CA14</strain>
    </source>
</reference>
<sequence>MPGGTHLTRVHVTRSDFSILASYIRVREQVGSATDRGHLAKAGALRDDGANTVFVAFHLQPHKVLCVRLAVEMGLFDSLSPSAPFTLQDLIEYAGADPEFTGCVVRALGALNIFDEVEHETFRQTALSREWRNNFMQSYSRYSFVTPYDPMSSPYAFSEGVKNIDFFIILYQDPKAARTFNEARTTFKDPLGDFHSISSLNPGEDGILLVDIAGGNCQSVQSIISTNPEIKGRFILQDLPVG</sequence>
<dbReference type="SUPFAM" id="SSF46785">
    <property type="entry name" value="Winged helix' DNA-binding domain"/>
    <property type="match status" value="1"/>
</dbReference>
<dbReference type="PANTHER" id="PTHR43712:SF2">
    <property type="entry name" value="O-METHYLTRANSFERASE CICE"/>
    <property type="match status" value="1"/>
</dbReference>